<dbReference type="RefSeq" id="XP_014151675.1">
    <property type="nucleotide sequence ID" value="XM_014296200.1"/>
</dbReference>
<evidence type="ECO:0000313" key="9">
    <source>
        <dbReference type="EMBL" id="KNC77773.1"/>
    </source>
</evidence>
<dbReference type="GeneID" id="25910280"/>
<dbReference type="EC" id="5.4.99.5" evidence="3"/>
<comment type="pathway">
    <text evidence="2">Metabolic intermediate biosynthesis; prephenate biosynthesis; prephenate from chorismate: step 1/1.</text>
</comment>
<proteinExistence type="predicted"/>
<dbReference type="GO" id="GO:0005737">
    <property type="term" value="C:cytoplasm"/>
    <property type="evidence" value="ECO:0007669"/>
    <property type="project" value="UniProtKB-SubCell"/>
</dbReference>
<dbReference type="GO" id="GO:0004106">
    <property type="term" value="F:chorismate mutase activity"/>
    <property type="evidence" value="ECO:0007669"/>
    <property type="project" value="UniProtKB-EC"/>
</dbReference>
<dbReference type="PROSITE" id="PS51169">
    <property type="entry name" value="CHORISMATE_MUT_3"/>
    <property type="match status" value="1"/>
</dbReference>
<keyword evidence="4" id="KW-0963">Cytoplasm</keyword>
<comment type="subcellular location">
    <subcellularLocation>
        <location evidence="1">Cytoplasm</location>
    </subcellularLocation>
</comment>
<feature type="domain" description="Chorismate mutase" evidence="8">
    <location>
        <begin position="113"/>
        <end position="223"/>
    </location>
</feature>
<dbReference type="STRING" id="667725.A0A0L0FP64"/>
<dbReference type="GO" id="GO:0008652">
    <property type="term" value="P:amino acid biosynthetic process"/>
    <property type="evidence" value="ECO:0007669"/>
    <property type="project" value="UniProtKB-KW"/>
</dbReference>
<sequence length="254" mass="28430">MISLAYSLIERAQFLQNSPVYEVGGLAHPGGDVPFLHYFLRETESLHSKVRRYTSPDETPFFDDLPEPLMEELTFPDTVKCGIDVNLGRKILDTYVTALIPSLVAEGDDKNYGSTAVCDTQCLQALSKRIHFGKFVAEAKFCDPNLHDKYVQLIKAKDEDGIMELLTNSAVEKKLLARVYEKAQSYGHDVAEQMGDDTTLKQLPDLVARIYENHIIPMTKEVEVLYLLQRLDTSVSSGSSTFLSEVSEEASNTV</sequence>
<reference evidence="9 10" key="1">
    <citation type="submission" date="2011-02" db="EMBL/GenBank/DDBJ databases">
        <title>The Genome Sequence of Sphaeroforma arctica JP610.</title>
        <authorList>
            <consortium name="The Broad Institute Genome Sequencing Platform"/>
            <person name="Russ C."/>
            <person name="Cuomo C."/>
            <person name="Young S.K."/>
            <person name="Zeng Q."/>
            <person name="Gargeya S."/>
            <person name="Alvarado L."/>
            <person name="Berlin A."/>
            <person name="Chapman S.B."/>
            <person name="Chen Z."/>
            <person name="Freedman E."/>
            <person name="Gellesch M."/>
            <person name="Goldberg J."/>
            <person name="Griggs A."/>
            <person name="Gujja S."/>
            <person name="Heilman E."/>
            <person name="Heiman D."/>
            <person name="Howarth C."/>
            <person name="Mehta T."/>
            <person name="Neiman D."/>
            <person name="Pearson M."/>
            <person name="Roberts A."/>
            <person name="Saif S."/>
            <person name="Shea T."/>
            <person name="Shenoy N."/>
            <person name="Sisk P."/>
            <person name="Stolte C."/>
            <person name="Sykes S."/>
            <person name="White J."/>
            <person name="Yandava C."/>
            <person name="Burger G."/>
            <person name="Gray M.W."/>
            <person name="Holland P.W.H."/>
            <person name="King N."/>
            <person name="Lang F.B.F."/>
            <person name="Roger A.J."/>
            <person name="Ruiz-Trillo I."/>
            <person name="Haas B."/>
            <person name="Nusbaum C."/>
            <person name="Birren B."/>
        </authorList>
    </citation>
    <scope>NUCLEOTIDE SEQUENCE [LARGE SCALE GENOMIC DNA]</scope>
    <source>
        <strain evidence="9 10">JP610</strain>
    </source>
</reference>
<name>A0A0L0FP64_9EUKA</name>
<dbReference type="OrthoDB" id="191918at2759"/>
<dbReference type="NCBIfam" id="TIGR01802">
    <property type="entry name" value="CM_pl-yst"/>
    <property type="match status" value="1"/>
</dbReference>
<dbReference type="InterPro" id="IPR036263">
    <property type="entry name" value="Chorismate_II_sf"/>
</dbReference>
<organism evidence="9 10">
    <name type="scientific">Sphaeroforma arctica JP610</name>
    <dbReference type="NCBI Taxonomy" id="667725"/>
    <lineage>
        <taxon>Eukaryota</taxon>
        <taxon>Ichthyosporea</taxon>
        <taxon>Ichthyophonida</taxon>
        <taxon>Sphaeroforma</taxon>
    </lineage>
</organism>
<dbReference type="InterPro" id="IPR008238">
    <property type="entry name" value="Chorismate_mutase_AroQ_euk"/>
</dbReference>
<keyword evidence="5" id="KW-0028">Amino-acid biosynthesis</keyword>
<dbReference type="Gene3D" id="1.10.590.10">
    <property type="entry name" value="Chorismate mutase, AroQ class superfamily, eukaryotic"/>
    <property type="match status" value="1"/>
</dbReference>
<accession>A0A0L0FP64</accession>
<evidence type="ECO:0000256" key="2">
    <source>
        <dbReference type="ARBA" id="ARBA00004817"/>
    </source>
</evidence>
<dbReference type="PANTHER" id="PTHR21145:SF12">
    <property type="entry name" value="CHORISMATE MUTASE"/>
    <property type="match status" value="1"/>
</dbReference>
<protein>
    <recommendedName>
        <fullName evidence="3">chorismate mutase</fullName>
        <ecNumber evidence="3">5.4.99.5</ecNumber>
    </recommendedName>
</protein>
<evidence type="ECO:0000256" key="5">
    <source>
        <dbReference type="ARBA" id="ARBA00022605"/>
    </source>
</evidence>
<evidence type="ECO:0000256" key="1">
    <source>
        <dbReference type="ARBA" id="ARBA00004496"/>
    </source>
</evidence>
<evidence type="ECO:0000256" key="4">
    <source>
        <dbReference type="ARBA" id="ARBA00022490"/>
    </source>
</evidence>
<dbReference type="GO" id="GO:0046417">
    <property type="term" value="P:chorismate metabolic process"/>
    <property type="evidence" value="ECO:0007669"/>
    <property type="project" value="InterPro"/>
</dbReference>
<evidence type="ECO:0000256" key="3">
    <source>
        <dbReference type="ARBA" id="ARBA00012404"/>
    </source>
</evidence>
<gene>
    <name evidence="9" type="ORF">SARC_09776</name>
</gene>
<dbReference type="SUPFAM" id="SSF48600">
    <property type="entry name" value="Chorismate mutase II"/>
    <property type="match status" value="1"/>
</dbReference>
<dbReference type="InterPro" id="IPR002701">
    <property type="entry name" value="CM_II_prokaryot"/>
</dbReference>
<keyword evidence="10" id="KW-1185">Reference proteome</keyword>
<dbReference type="UniPathway" id="UPA00120">
    <property type="reaction ID" value="UER00203"/>
</dbReference>
<evidence type="ECO:0000313" key="10">
    <source>
        <dbReference type="Proteomes" id="UP000054560"/>
    </source>
</evidence>
<dbReference type="eggNOG" id="KOG0795">
    <property type="taxonomic scope" value="Eukaryota"/>
</dbReference>
<dbReference type="EMBL" id="KQ242636">
    <property type="protein sequence ID" value="KNC77773.1"/>
    <property type="molecule type" value="Genomic_DNA"/>
</dbReference>
<evidence type="ECO:0000256" key="6">
    <source>
        <dbReference type="ARBA" id="ARBA00023141"/>
    </source>
</evidence>
<dbReference type="Proteomes" id="UP000054560">
    <property type="component" value="Unassembled WGS sequence"/>
</dbReference>
<dbReference type="PANTHER" id="PTHR21145">
    <property type="entry name" value="CHORISMATE MUTASE"/>
    <property type="match status" value="1"/>
</dbReference>
<dbReference type="InterPro" id="IPR037039">
    <property type="entry name" value="CM_AroQ_sf_eucaryotic"/>
</dbReference>
<keyword evidence="7" id="KW-0413">Isomerase</keyword>
<evidence type="ECO:0000256" key="7">
    <source>
        <dbReference type="ARBA" id="ARBA00023235"/>
    </source>
</evidence>
<dbReference type="Pfam" id="PF01817">
    <property type="entry name" value="CM_2"/>
    <property type="match status" value="1"/>
</dbReference>
<keyword evidence="6" id="KW-0057">Aromatic amino acid biosynthesis</keyword>
<dbReference type="AlphaFoldDB" id="A0A0L0FP64"/>
<dbReference type="GO" id="GO:0009073">
    <property type="term" value="P:aromatic amino acid family biosynthetic process"/>
    <property type="evidence" value="ECO:0007669"/>
    <property type="project" value="UniProtKB-KW"/>
</dbReference>
<evidence type="ECO:0000259" key="8">
    <source>
        <dbReference type="Pfam" id="PF01817"/>
    </source>
</evidence>